<evidence type="ECO:0000313" key="5">
    <source>
        <dbReference type="Proteomes" id="UP000678393"/>
    </source>
</evidence>
<evidence type="ECO:0000256" key="2">
    <source>
        <dbReference type="SAM" id="MobiDB-lite"/>
    </source>
</evidence>
<gene>
    <name evidence="4" type="ORF">CUNI_LOCUS3451</name>
</gene>
<dbReference type="Gene3D" id="1.10.472.80">
    <property type="entry name" value="Ypt/Rab-GAP domain of gyp1p, domain 3"/>
    <property type="match status" value="1"/>
</dbReference>
<dbReference type="InterPro" id="IPR035969">
    <property type="entry name" value="Rab-GAP_TBC_sf"/>
</dbReference>
<dbReference type="AlphaFoldDB" id="A0A8S3YLJ3"/>
<accession>A0A8S3YLJ3</accession>
<organism evidence="4 5">
    <name type="scientific">Candidula unifasciata</name>
    <dbReference type="NCBI Taxonomy" id="100452"/>
    <lineage>
        <taxon>Eukaryota</taxon>
        <taxon>Metazoa</taxon>
        <taxon>Spiralia</taxon>
        <taxon>Lophotrochozoa</taxon>
        <taxon>Mollusca</taxon>
        <taxon>Gastropoda</taxon>
        <taxon>Heterobranchia</taxon>
        <taxon>Euthyneura</taxon>
        <taxon>Panpulmonata</taxon>
        <taxon>Eupulmonata</taxon>
        <taxon>Stylommatophora</taxon>
        <taxon>Helicina</taxon>
        <taxon>Helicoidea</taxon>
        <taxon>Geomitridae</taxon>
        <taxon>Candidula</taxon>
    </lineage>
</organism>
<dbReference type="GO" id="GO:0005776">
    <property type="term" value="C:autophagosome"/>
    <property type="evidence" value="ECO:0007669"/>
    <property type="project" value="TreeGrafter"/>
</dbReference>
<reference evidence="4" key="1">
    <citation type="submission" date="2021-04" db="EMBL/GenBank/DDBJ databases">
        <authorList>
            <consortium name="Molecular Ecology Group"/>
        </authorList>
    </citation>
    <scope>NUCLEOTIDE SEQUENCE</scope>
</reference>
<dbReference type="PANTHER" id="PTHR22957:SF333">
    <property type="entry name" value="TBC1 DOMAIN FAMILY MEMBER 25"/>
    <property type="match status" value="1"/>
</dbReference>
<dbReference type="InterPro" id="IPR000195">
    <property type="entry name" value="Rab-GAP-TBC_dom"/>
</dbReference>
<dbReference type="Proteomes" id="UP000678393">
    <property type="component" value="Unassembled WGS sequence"/>
</dbReference>
<evidence type="ECO:0000256" key="1">
    <source>
        <dbReference type="ARBA" id="ARBA00022468"/>
    </source>
</evidence>
<dbReference type="SMART" id="SM00164">
    <property type="entry name" value="TBC"/>
    <property type="match status" value="1"/>
</dbReference>
<evidence type="ECO:0000313" key="4">
    <source>
        <dbReference type="EMBL" id="CAG5117893.1"/>
    </source>
</evidence>
<feature type="region of interest" description="Disordered" evidence="2">
    <location>
        <begin position="624"/>
        <end position="650"/>
    </location>
</feature>
<sequence length="892" mass="100358">MAGFYNLDHKEVIRIKVKKCDGRMQPEYKKFSIDPQITSFEMLQGILARAFDINSDFTISYLARDSEGQAVYLSMLSDWDMDAAFQCAADPCLKLKVDLRPFEEEMEDWDVIAPTEVPQHRISSLLDKNSILGSITGTITQNLGRTVNSMQRAMGLKQAENEVIKPLKAAMSDMEFHSYLDNAGFMVRPNEFRLAIYQGGIEPSLRRVAWRHLLNIYPADMSGRDRFDYMKRKEEEYRKLRDEWREKFWNNTATEEVKYIAGMVKKDVLRTDRSHGFYAGNDENENTLSLFHLLVTYALTHPDISYCQGMSDLASPLLVTQKDEGQAYICFCALMNRLRENFTTEGSAIMTKFRHLSDLLHMCDPALHAHLAQSSASDMLFCYRWFLLEFKREFPFTDALYVLEVMWATLPPNPPEHELALVDPDYSSRLLSSSPCSPTFSFQHAMYAKLLAMRRVGARQKVSQPNLPVTSLAAQTGTNDTLNIESTAHFGNHCTIQNTVSYDTSPGDGEDRGTDFPEVDNLMTRSMQQKSNSIDQVLQEGSAASQDLDGNFVKGLRDGNDEDESVVCNGDSRSTDSIKPFVKANSSYDTSDYSFHTDLSTDGQLRHAKSDDMILSIDNPQLQCRDSSSDLEADRSSSLSSVTSESSEAGDKHIQFALSLDSNTNYSSETSDTTADLTPSSINSESDQENTISVQADVHSNDSSNTDSNTGLFQSMKRLLASPKRRPFNSTWNDSVASPHKSAPLVNRQKYPPAVISQGIDKIEDITRNSSDSHISETLETSEAAEISGFAVSSSTKLPVRDLSKLPPPQEFGAGNPFLMFMSLTLLTQHREHIISQGMCYEEIAMHFDRLVRRHNANRVLHLARQMYTEYLRAQQANLDRDKDSADMGPSC</sequence>
<evidence type="ECO:0000259" key="3">
    <source>
        <dbReference type="PROSITE" id="PS50086"/>
    </source>
</evidence>
<feature type="domain" description="Rab-GAP TBC" evidence="3">
    <location>
        <begin position="200"/>
        <end position="410"/>
    </location>
</feature>
<feature type="region of interest" description="Disordered" evidence="2">
    <location>
        <begin position="543"/>
        <end position="574"/>
    </location>
</feature>
<name>A0A8S3YLJ3_9EUPU</name>
<dbReference type="GO" id="GO:0005096">
    <property type="term" value="F:GTPase activator activity"/>
    <property type="evidence" value="ECO:0007669"/>
    <property type="project" value="UniProtKB-KW"/>
</dbReference>
<protein>
    <recommendedName>
        <fullName evidence="3">Rab-GAP TBC domain-containing protein</fullName>
    </recommendedName>
</protein>
<dbReference type="SUPFAM" id="SSF47923">
    <property type="entry name" value="Ypt/Rab-GAP domain of gyp1p"/>
    <property type="match status" value="2"/>
</dbReference>
<dbReference type="Gene3D" id="1.10.8.270">
    <property type="entry name" value="putative rabgap domain of human tbc1 domain family member 14 like domains"/>
    <property type="match status" value="1"/>
</dbReference>
<keyword evidence="1" id="KW-0343">GTPase activation</keyword>
<dbReference type="PROSITE" id="PS50086">
    <property type="entry name" value="TBC_RABGAP"/>
    <property type="match status" value="1"/>
</dbReference>
<dbReference type="OrthoDB" id="10264062at2759"/>
<dbReference type="PANTHER" id="PTHR22957">
    <property type="entry name" value="TBC1 DOMAIN FAMILY MEMBER GTPASE-ACTIVATING PROTEIN"/>
    <property type="match status" value="1"/>
</dbReference>
<feature type="compositionally biased region" description="Low complexity" evidence="2">
    <location>
        <begin position="636"/>
        <end position="647"/>
    </location>
</feature>
<dbReference type="EMBL" id="CAJHNH020000469">
    <property type="protein sequence ID" value="CAG5117893.1"/>
    <property type="molecule type" value="Genomic_DNA"/>
</dbReference>
<dbReference type="GO" id="GO:1901096">
    <property type="term" value="P:regulation of autophagosome maturation"/>
    <property type="evidence" value="ECO:0007669"/>
    <property type="project" value="TreeGrafter"/>
</dbReference>
<keyword evidence="5" id="KW-1185">Reference proteome</keyword>
<dbReference type="Pfam" id="PF00566">
    <property type="entry name" value="RabGAP-TBC"/>
    <property type="match status" value="1"/>
</dbReference>
<proteinExistence type="predicted"/>
<comment type="caution">
    <text evidence="4">The sequence shown here is derived from an EMBL/GenBank/DDBJ whole genome shotgun (WGS) entry which is preliminary data.</text>
</comment>
<feature type="region of interest" description="Disordered" evidence="2">
    <location>
        <begin position="663"/>
        <end position="690"/>
    </location>
</feature>